<proteinExistence type="predicted"/>
<dbReference type="Pfam" id="PF05097">
    <property type="entry name" value="DUF688"/>
    <property type="match status" value="1"/>
</dbReference>
<evidence type="ECO:0000313" key="1">
    <source>
        <dbReference type="EMBL" id="KAI5081196.1"/>
    </source>
</evidence>
<comment type="caution">
    <text evidence="1">The sequence shown here is derived from an EMBL/GenBank/DDBJ whole genome shotgun (WGS) entry which is preliminary data.</text>
</comment>
<dbReference type="InterPro" id="IPR007789">
    <property type="entry name" value="DUF688"/>
</dbReference>
<evidence type="ECO:0000313" key="2">
    <source>
        <dbReference type="Proteomes" id="UP000886520"/>
    </source>
</evidence>
<gene>
    <name evidence="1" type="ORF">GOP47_0004379</name>
</gene>
<reference evidence="1" key="1">
    <citation type="submission" date="2021-01" db="EMBL/GenBank/DDBJ databases">
        <title>Adiantum capillus-veneris genome.</title>
        <authorList>
            <person name="Fang Y."/>
            <person name="Liao Q."/>
        </authorList>
    </citation>
    <scope>NUCLEOTIDE SEQUENCE</scope>
    <source>
        <strain evidence="1">H3</strain>
        <tissue evidence="1">Leaf</tissue>
    </source>
</reference>
<dbReference type="Proteomes" id="UP000886520">
    <property type="component" value="Chromosome 4"/>
</dbReference>
<protein>
    <submittedName>
        <fullName evidence="1">Uncharacterized protein</fullName>
    </submittedName>
</protein>
<dbReference type="AlphaFoldDB" id="A0A9D4V7D2"/>
<organism evidence="1 2">
    <name type="scientific">Adiantum capillus-veneris</name>
    <name type="common">Maidenhair fern</name>
    <dbReference type="NCBI Taxonomy" id="13818"/>
    <lineage>
        <taxon>Eukaryota</taxon>
        <taxon>Viridiplantae</taxon>
        <taxon>Streptophyta</taxon>
        <taxon>Embryophyta</taxon>
        <taxon>Tracheophyta</taxon>
        <taxon>Polypodiopsida</taxon>
        <taxon>Polypodiidae</taxon>
        <taxon>Polypodiales</taxon>
        <taxon>Pteridineae</taxon>
        <taxon>Pteridaceae</taxon>
        <taxon>Vittarioideae</taxon>
        <taxon>Adiantum</taxon>
    </lineage>
</organism>
<accession>A0A9D4V7D2</accession>
<dbReference type="OrthoDB" id="1933257at2759"/>
<name>A0A9D4V7D2_ADICA</name>
<keyword evidence="2" id="KW-1185">Reference proteome</keyword>
<sequence>MAISLDKELVSKFGRFWKRIVLVSPTPSKELKSKGESQLCQKRQSGARFKQTTGSRVTTHKSWLLVSHKIFCRAFLRCCFLGNIDKRPQQSLTKKRQQLDWEPSALSGSSAANPGFQDRWKLDYVFRPPPHCWPSFSRQPLSFHPPTSLQIPEIDLMHWLPWRICEKDECMAVLAASNFAPGFCEALPSPQLRLPVIISESLRSAISSDVSCTQGVVSILLSGADLVKLDLSKLQLFSVDGFAAKPTASMASSEQEPELKTDSDDDFSFQTPLVLSPVADLPPGCLAFPVLKSKGVVETERANAEHHLVKIGAVSPSPRARKKAVSMDEISLNENLDSLEDVVAENVARKNNSEAFVITDGLRVRRQLLELDLAPLQCTDAEPWAPLPHPGLEQRAETLKQKHFERVLSRRLSEVRSEEAKIDLNASPAARFLLQVMPWELTPPVTPITTPAGVPFIWEDVPGRPKSRALPSPCSALPLPPRLVPAPPSSLSPTASYALAASSPSELRDFVNGDLLSSVTATGNPPAHGRNHRKNVHSWHVLHNFFAGSNQQCALQLEEPATAVADKMADNSSVLTPEDLSFARVETSTDGVSAMPTCINSNSTSSDLSASITTCSEANFTLCETSLSARYELPPLYVAPVTPLTPPYDGLGPLDDDCSKQTKRLRNFASWFRLSRGPRKEVSVAGSFFNRFKKRLKVQSDGSSYLLNDTEGRQMPSKASHAEHMSPIAASLYRSPNRGMRRSRSALRTTKIFVRLRRRGARVIVTSYRAIKRALFLKRAQHSKHSNLSQLPYHALRR</sequence>
<dbReference type="EMBL" id="JABFUD020000004">
    <property type="protein sequence ID" value="KAI5081196.1"/>
    <property type="molecule type" value="Genomic_DNA"/>
</dbReference>